<evidence type="ECO:0000256" key="3">
    <source>
        <dbReference type="ARBA" id="ARBA00022450"/>
    </source>
</evidence>
<dbReference type="Proteomes" id="UP000556084">
    <property type="component" value="Unassembled WGS sequence"/>
</dbReference>
<dbReference type="PROSITE" id="PS52004">
    <property type="entry name" value="KS3_2"/>
    <property type="match status" value="3"/>
</dbReference>
<dbReference type="InterPro" id="IPR016035">
    <property type="entry name" value="Acyl_Trfase/lysoPLipase"/>
</dbReference>
<dbReference type="InterPro" id="IPR009081">
    <property type="entry name" value="PP-bd_ACP"/>
</dbReference>
<dbReference type="Gene3D" id="3.40.47.10">
    <property type="match status" value="3"/>
</dbReference>
<dbReference type="PROSITE" id="PS00606">
    <property type="entry name" value="KS3_1"/>
    <property type="match status" value="3"/>
</dbReference>
<feature type="domain" description="Carrier" evidence="11">
    <location>
        <begin position="3290"/>
        <end position="3365"/>
    </location>
</feature>
<dbReference type="SUPFAM" id="SSF47336">
    <property type="entry name" value="ACP-like"/>
    <property type="match status" value="3"/>
</dbReference>
<dbReference type="Gene3D" id="3.30.70.3290">
    <property type="match status" value="3"/>
</dbReference>
<keyword evidence="5" id="KW-0808">Transferase</keyword>
<feature type="domain" description="PKS/mFAS DH" evidence="13">
    <location>
        <begin position="4271"/>
        <end position="4549"/>
    </location>
</feature>
<dbReference type="SMART" id="SM00826">
    <property type="entry name" value="PKS_DH"/>
    <property type="match status" value="3"/>
</dbReference>
<evidence type="ECO:0000256" key="4">
    <source>
        <dbReference type="ARBA" id="ARBA00022553"/>
    </source>
</evidence>
<dbReference type="Pfam" id="PF14765">
    <property type="entry name" value="PS-DH"/>
    <property type="match status" value="3"/>
</dbReference>
<dbReference type="SMART" id="SM00823">
    <property type="entry name" value="PKS_PP"/>
    <property type="match status" value="3"/>
</dbReference>
<keyword evidence="15" id="KW-1185">Reference proteome</keyword>
<dbReference type="CDD" id="cd00833">
    <property type="entry name" value="PKS"/>
    <property type="match status" value="3"/>
</dbReference>
<dbReference type="Gene3D" id="1.10.1200.10">
    <property type="entry name" value="ACP-like"/>
    <property type="match status" value="3"/>
</dbReference>
<feature type="domain" description="PKS/mFAS DH" evidence="13">
    <location>
        <begin position="915"/>
        <end position="1182"/>
    </location>
</feature>
<dbReference type="SMART" id="SM00827">
    <property type="entry name" value="PKS_AT"/>
    <property type="match status" value="3"/>
</dbReference>
<dbReference type="SMART" id="SM01294">
    <property type="entry name" value="PKS_PP_betabranch"/>
    <property type="match status" value="3"/>
</dbReference>
<comment type="caution">
    <text evidence="14">The sequence shown here is derived from an EMBL/GenBank/DDBJ whole genome shotgun (WGS) entry which is preliminary data.</text>
</comment>
<dbReference type="InterPro" id="IPR042104">
    <property type="entry name" value="PKS_dehydratase_sf"/>
</dbReference>
<dbReference type="SMART" id="SM00825">
    <property type="entry name" value="PKS_KS"/>
    <property type="match status" value="3"/>
</dbReference>
<evidence type="ECO:0000259" key="11">
    <source>
        <dbReference type="PROSITE" id="PS50075"/>
    </source>
</evidence>
<dbReference type="SUPFAM" id="SSF51735">
    <property type="entry name" value="NAD(P)-binding Rossmann-fold domains"/>
    <property type="match status" value="6"/>
</dbReference>
<dbReference type="Pfam" id="PF08990">
    <property type="entry name" value="Docking"/>
    <property type="match status" value="1"/>
</dbReference>
<comment type="pathway">
    <text evidence="2">Antibiotic biosynthesis.</text>
</comment>
<dbReference type="InterPro" id="IPR013968">
    <property type="entry name" value="PKS_KR"/>
</dbReference>
<feature type="region of interest" description="N-terminal hotdog fold" evidence="9">
    <location>
        <begin position="2588"/>
        <end position="2711"/>
    </location>
</feature>
<dbReference type="Gene3D" id="3.10.129.110">
    <property type="entry name" value="Polyketide synthase dehydratase"/>
    <property type="match status" value="3"/>
</dbReference>
<keyword evidence="7" id="KW-0511">Multifunctional enzyme</keyword>
<feature type="region of interest" description="N-terminal hotdog fold" evidence="9">
    <location>
        <begin position="4271"/>
        <end position="4395"/>
    </location>
</feature>
<dbReference type="Pfam" id="PF00109">
    <property type="entry name" value="ketoacyl-synt"/>
    <property type="match status" value="3"/>
</dbReference>
<dbReference type="InterPro" id="IPR032821">
    <property type="entry name" value="PKS_assoc"/>
</dbReference>
<dbReference type="GO" id="GO:0033068">
    <property type="term" value="P:macrolide biosynthetic process"/>
    <property type="evidence" value="ECO:0007669"/>
    <property type="project" value="UniProtKB-ARBA"/>
</dbReference>
<name>A0A7W7LMF6_9ACTN</name>
<dbReference type="InterPro" id="IPR014031">
    <property type="entry name" value="Ketoacyl_synth_C"/>
</dbReference>
<evidence type="ECO:0000313" key="15">
    <source>
        <dbReference type="Proteomes" id="UP000556084"/>
    </source>
</evidence>
<feature type="domain" description="Ketosynthase family 3 (KS3)" evidence="12">
    <location>
        <begin position="39"/>
        <end position="465"/>
    </location>
</feature>
<dbReference type="Gene3D" id="3.40.50.720">
    <property type="entry name" value="NAD(P)-binding Rossmann-like Domain"/>
    <property type="match status" value="3"/>
</dbReference>
<dbReference type="RefSeq" id="WP_184347256.1">
    <property type="nucleotide sequence ID" value="NZ_JACHJH010000002.1"/>
</dbReference>
<dbReference type="FunFam" id="3.40.47.10:FF:000019">
    <property type="entry name" value="Polyketide synthase type I"/>
    <property type="match status" value="3"/>
</dbReference>
<dbReference type="SUPFAM" id="SSF55048">
    <property type="entry name" value="Probable ACP-binding domain of malonyl-CoA ACP transacylase"/>
    <property type="match status" value="3"/>
</dbReference>
<feature type="region of interest" description="C-terminal hotdog fold" evidence="9">
    <location>
        <begin position="1048"/>
        <end position="1182"/>
    </location>
</feature>
<dbReference type="Gene3D" id="3.40.366.10">
    <property type="entry name" value="Malonyl-Coenzyme A Acyl Carrier Protein, domain 2"/>
    <property type="match status" value="3"/>
</dbReference>
<dbReference type="InterPro" id="IPR020806">
    <property type="entry name" value="PKS_PP-bd"/>
</dbReference>
<dbReference type="Pfam" id="PF21089">
    <property type="entry name" value="PKS_DH_N"/>
    <property type="match status" value="3"/>
</dbReference>
<dbReference type="InterPro" id="IPR020841">
    <property type="entry name" value="PKS_Beta-ketoAc_synthase_dom"/>
</dbReference>
<evidence type="ECO:0000256" key="5">
    <source>
        <dbReference type="ARBA" id="ARBA00022679"/>
    </source>
</evidence>
<feature type="domain" description="Ketosynthase family 3 (KS3)" evidence="12">
    <location>
        <begin position="1717"/>
        <end position="2142"/>
    </location>
</feature>
<keyword evidence="8" id="KW-0012">Acyltransferase</keyword>
<dbReference type="PROSITE" id="PS52019">
    <property type="entry name" value="PKS_MFAS_DH"/>
    <property type="match status" value="3"/>
</dbReference>
<gene>
    <name evidence="14" type="ORF">FHS39_001342</name>
</gene>
<proteinExistence type="predicted"/>
<comment type="cofactor">
    <cofactor evidence="1">
        <name>pantetheine 4'-phosphate</name>
        <dbReference type="ChEBI" id="CHEBI:47942"/>
    </cofactor>
</comment>
<dbReference type="Pfam" id="PF00698">
    <property type="entry name" value="Acyl_transf_1"/>
    <property type="match status" value="3"/>
</dbReference>
<feature type="active site" description="Proton donor; for dehydratase activity" evidence="9">
    <location>
        <position position="2782"/>
    </location>
</feature>
<evidence type="ECO:0000313" key="14">
    <source>
        <dbReference type="EMBL" id="MBB4892331.1"/>
    </source>
</evidence>
<dbReference type="GO" id="GO:0006633">
    <property type="term" value="P:fatty acid biosynthetic process"/>
    <property type="evidence" value="ECO:0007669"/>
    <property type="project" value="InterPro"/>
</dbReference>
<evidence type="ECO:0000256" key="10">
    <source>
        <dbReference type="SAM" id="MobiDB-lite"/>
    </source>
</evidence>
<feature type="active site" description="Proton acceptor; for dehydratase activity" evidence="9">
    <location>
        <position position="4303"/>
    </location>
</feature>
<reference evidence="14 15" key="1">
    <citation type="submission" date="2020-08" db="EMBL/GenBank/DDBJ databases">
        <title>Genomic Encyclopedia of Type Strains, Phase III (KMG-III): the genomes of soil and plant-associated and newly described type strains.</title>
        <authorList>
            <person name="Whitman W."/>
        </authorList>
    </citation>
    <scope>NUCLEOTIDE SEQUENCE [LARGE SCALE GENOMIC DNA]</scope>
    <source>
        <strain evidence="14 15">CECT 3266</strain>
    </source>
</reference>
<evidence type="ECO:0000259" key="12">
    <source>
        <dbReference type="PROSITE" id="PS52004"/>
    </source>
</evidence>
<dbReference type="Pfam" id="PF00550">
    <property type="entry name" value="PP-binding"/>
    <property type="match status" value="3"/>
</dbReference>
<dbReference type="InterPro" id="IPR014030">
    <property type="entry name" value="Ketoacyl_synth_N"/>
</dbReference>
<dbReference type="GO" id="GO:0004315">
    <property type="term" value="F:3-oxoacyl-[acyl-carrier-protein] synthase activity"/>
    <property type="evidence" value="ECO:0007669"/>
    <property type="project" value="InterPro"/>
</dbReference>
<dbReference type="InterPro" id="IPR014043">
    <property type="entry name" value="Acyl_transferase_dom"/>
</dbReference>
<keyword evidence="6" id="KW-0045">Antibiotic biosynthesis</keyword>
<dbReference type="SUPFAM" id="SSF52151">
    <property type="entry name" value="FabD/lysophospholipase-like"/>
    <property type="match status" value="3"/>
</dbReference>
<evidence type="ECO:0000256" key="7">
    <source>
        <dbReference type="ARBA" id="ARBA00023268"/>
    </source>
</evidence>
<dbReference type="GO" id="GO:0031177">
    <property type="term" value="F:phosphopantetheine binding"/>
    <property type="evidence" value="ECO:0007669"/>
    <property type="project" value="InterPro"/>
</dbReference>
<keyword evidence="3" id="KW-0596">Phosphopantetheine</keyword>
<protein>
    <submittedName>
        <fullName evidence="14">Pimaricinolide synthase PimS1</fullName>
    </submittedName>
</protein>
<dbReference type="Pfam" id="PF08659">
    <property type="entry name" value="KR"/>
    <property type="match status" value="3"/>
</dbReference>
<dbReference type="EMBL" id="JACHJH010000002">
    <property type="protein sequence ID" value="MBB4892331.1"/>
    <property type="molecule type" value="Genomic_DNA"/>
</dbReference>
<dbReference type="FunFam" id="3.40.366.10:FF:000002">
    <property type="entry name" value="Probable polyketide synthase 2"/>
    <property type="match status" value="3"/>
</dbReference>
<dbReference type="PROSITE" id="PS50075">
    <property type="entry name" value="CARRIER"/>
    <property type="match status" value="3"/>
</dbReference>
<dbReference type="InterPro" id="IPR001227">
    <property type="entry name" value="Ac_transferase_dom_sf"/>
</dbReference>
<dbReference type="InterPro" id="IPR049551">
    <property type="entry name" value="PKS_DH_C"/>
</dbReference>
<dbReference type="Pfam" id="PF16197">
    <property type="entry name" value="KAsynt_C_assoc"/>
    <property type="match status" value="3"/>
</dbReference>
<dbReference type="PANTHER" id="PTHR43775:SF51">
    <property type="entry name" value="INACTIVE PHENOLPHTHIOCEROL SYNTHESIS POLYKETIDE SYNTHASE TYPE I PKS1-RELATED"/>
    <property type="match status" value="1"/>
</dbReference>
<feature type="domain" description="Carrier" evidence="11">
    <location>
        <begin position="1620"/>
        <end position="1695"/>
    </location>
</feature>
<keyword evidence="4" id="KW-0597">Phosphoprotein</keyword>
<evidence type="ECO:0000256" key="2">
    <source>
        <dbReference type="ARBA" id="ARBA00004792"/>
    </source>
</evidence>
<feature type="domain" description="PKS/mFAS DH" evidence="13">
    <location>
        <begin position="2588"/>
        <end position="2860"/>
    </location>
</feature>
<feature type="domain" description="Carrier" evidence="11">
    <location>
        <begin position="4981"/>
        <end position="5056"/>
    </location>
</feature>
<evidence type="ECO:0000259" key="13">
    <source>
        <dbReference type="PROSITE" id="PS52019"/>
    </source>
</evidence>
<dbReference type="PANTHER" id="PTHR43775">
    <property type="entry name" value="FATTY ACID SYNTHASE"/>
    <property type="match status" value="1"/>
</dbReference>
<dbReference type="InterPro" id="IPR055123">
    <property type="entry name" value="SpnB-like_Rossmann"/>
</dbReference>
<dbReference type="InterPro" id="IPR015083">
    <property type="entry name" value="NorB/c/GfsB-D-like_docking"/>
</dbReference>
<feature type="region of interest" description="C-terminal hotdog fold" evidence="9">
    <location>
        <begin position="4407"/>
        <end position="4549"/>
    </location>
</feature>
<feature type="active site" description="Proton acceptor; for dehydratase activity" evidence="9">
    <location>
        <position position="2620"/>
    </location>
</feature>
<sequence length="5141" mass="532463">MSNESKAANEQKLIDYLKRATAELRDTKRRLREEEDKQREPIAIVGMACRYPGGVTTPEELWELLAEGRDAVSEFPENRGWDVEGIYDPDPDAVGKTYSREGGFLHDAADFDAEFFGISPREALATDPQQRLLLEASWEALERAGIDPATARGKRVGVFAGVMYHDYGSRIHEVPDDLGAFLGNGSAASVVSGRVSYTLGLEGPAVTVDTACSSSLVTVHLAAQALRNGECTLALAGGVTVMHTPETFVDFSRQRGLSADGRCKPFAEAADGTGWGEGVGVLVLEKLSDAQRNGHRVLAVVRASAVNQDGASSQLTAPNGPSQQRVIRQALTAGGLSAADVDVVEGHGTGTRLGDPIEAQALLATYGQERTDGEPLWLGSVKSNLGHTQAAAGVAGIMKMVLALRNERMPRTLHVDAPSSHVDWAAGAVELLTEGREWPAGERVRRAGVSSFGISGTNAHVIVEEAPAAAEAAETPVVPVVPWMLSGKTPEALAAQVERLRAFVEADASLDVAAVGAALATSRSVFAHRAAVVGADRESLLAGLERVAIQGVAGTGRLAFVFTGQGSQRVGMGRELYEAFPVFAEAFDEVCQAFGGQLKDVVFGDGDLLNTTEFAQPALFAVEVALFKLMQSWGVRPDVLAGHSIGELAAAYVAGVWSLDDAIKLVAARGRLMQQLPAGGAMAAIQATEDEVRAQLVDGVDIAAVNGPTSVVVSGDEAAVEAVAAHFAAQGRKTKRLTVSHAFHSAHMEPMLAEFGEIAAELTYSEPRIPIVSTLTGKPATADELSDPAYWVRHVREAVRFADAVKTLDEQGVTTFVELGPDAVLTAMAAETTDAALIPTTRRGHDEARTTVEALTRLHTHGVTVDWAAYFGRVATAAPVGLPTYAFQRQTYWLDADAASYRYDMAAVGLADAGHPLLGAAVELPDSDSVLFTGRLSLDAHPWLAEHVVSGAVVVPGAALVEIVVSAGDRFGCTTVEELTLHAPLVVPEDKTVVLRVQVTEGRNAVVYSRVEDTDGEPWIRHAEGVLGTDGAAASAGFDLAAWPPAGAEAVELSGLYERLAGGGLEYGPAFQGLRAAWRVGDELYTEVALPEDVETTGFGLHPALLDAALHGIALAGNASEAAELPFAWSDVTLHATGATVLRTRIAPTTGGHTLHLADADGAPVATIGALALRPVAEGTLRRSYDRDLYRIDWTPVSAAEGVDASDEQTVVTLDVPRHAEAAEAVAAVLEQLHTHLAADGDARLLVVTHGAVAALPGEDVTDLGQAAVWGLVRAAQAEHPGRLVLADLGADDTLPAAAPAYGEAELAVRDGALLAPRLVRVAPAERRDVALDRGTVLITGGTGGLGALTARHLVAEHGVRSLLLTSRRGAEAPGAAELAAELEAAGATVTVAACDVADREALAALLAEHPVTAVFHAAGVVDDATINSLTAERVAGVLAPKADAARHLHELALGLSLDAFVLYSSAAGTFDGSGQGAYAAANAYLDALAAHRHASGLPAVSLAWGLWDPSVGGMGAELTSADVDRMARTGILAIGREQGLALLDAALAGAHAHVLPVAFDRGALEQRARLNSLPSVLGGLTRPTVVRKAAAGGGAGSGSGSGFGWAESLSRMATAERERALLDLVRRHVADVLGFANAQAVAADKPFKEFGFDSLTAVEFRNSLGAEAGLRLPATLVFDYPTPVAVADFLLTELLGADAPVATSPTSGGGTAAATDEPIAIVGMACRYPGGVMSPEGLWELLSAGEDGISEFPSDRGWDVEGLYDPDPDAVGKTYSRHGGFLERAADFDPGFFGISPREALAMDPQHRLLLETSWEAFERAGIDPASVRGTNAGVFAGVMYNDYSTVLEQSAHRNTEGFMGVGGSIASGRVSYALGLEGPAVTVDTACSSSLVAVHLAAQALRTGECSLALAGGVTVMSTPDTFVDFSRQRGLSADGRCKPFAEAADGTGWGEGVGILVLERLSDAQRNGHRVLAVVRGSAVNQDGASNGLTAPNGPAQQRVIRQALGAGGLSAADVDVVEAHGTGTRLGDPIEAQALLATYGQERVDGEPLWLGSVKSNLGHTQAAAGVAGIIKMVLALRNEQLPMTLGVDAPSSHVDWAAGSVELLTEGREWPAGERVRRAGVSSFGISGTNAHVIVEEAPEVSEAVETPVVPVVPWVLSGKTPEALAAQVERLRAFVSANPELDPAAVGAALVMSRTTFTHRAAVVSRDINELLAGLEQPAIQAVANSGQLAFLFTGQGSQRVGMGRELYEAFPVFAEAFDEVCQAFGGQLKDVVFGDGDLLNTTEYAQPALFAVEVALFKLMQSWGVRPDVLAGHSIGELAAAYVAGVWSLDDAIKLVAARGRLMQQLPAGGAMAALQATEDEVRAQLVVGVDIAAVNGPTSVVVSGDEAAVDALAAHFTGQGRKTKRLTVSHAFHSAHMEPMLAEFGEIAAELTYSAPSIPIVSTLTGKALSADELSDPAYWVRHVREAVRFADAVKTLEEQGVTAFVELGPDAVLTAMAAETTDGVLIATTRRGHDEARTAVEALTRLHTHGVTVDWAAYFGTTPTTLDLPTYPFQHQTYWPQKAASAGNVQAAGLADAEHALLGAAVELPDSDGVLFTGRLSLSTHAWLADHAVSGTVILPGAALVEIAVRAGDQVGCGSLEDLTLHAPLVLGEQGALVLRVQVGDEDRNGRRQVTVHSRPEGVGLPWVQNAEGVLAADASEAGFELSAWPPAGAETVDTDGLYEQLAASGLEYGPLFQGLRAAWRDGDAVYAEIALPDGTDTDGYALHPALLDAALHSIALLDTAADGGSTAELPFSWSDATLYATGATALRVRVAPAESGYSLQLADGQGAAVATVGTLVLRPVASGDLATTSAALHDSLFHVEWVAVESVSAGDGAVDGVVFAVPEGPGALAATLAYVQEWLADGSDGRLVAVTRGAVAVRAGDGVAVLEQAAVRGLLRSAQAENPGRIVLLDTDADDVDTAAALACGEPELALRGGVYFAARLARTVPAEAASPWRHDSTVLITGGTGGLGALTARHLVAEHGVRTLHLVSRRGSDAPGAAELRAELEAAGAAVTISACDISDRQAVAALLGGIPDLTAVIHTAGVLNDATVTGLTPAHLDSVWAPKADAARHLHELTLDRSLDAFVLFSSTAATFDGTGQGNYAAANAYLDALATHRRALGLPATSLAWGLWAPEAGGMGATLTDTDLDRMARAGVLAIGAEQGLALFDAGLSAQHAHVVPLRLDLAALGAQAGETPALLRGLVRSRTRRNAHAALTTGAESLADRLRALPGEARRARLLELTRKHIAEVLGFAGPHEVSVDGLFTELGFDSLTGVEFRNRLGAEAEIRLPATLVFDYPTPTAVADFLLAELIGTEDDAPGTAAVAVRKATDDDPIAIVGMACRYPGGVDSPEELWALLAAGRDAISELPTDRGWDVDGLYDPDPEAVGKTYSRHGGFLGQAADFDPGFFGISPREALATDPQHRLLLETSWEAFERAGIDPAAVRGSATGVFAGVMYNDYGIRLNSYPADLEGYLGTGSSGSVASGRVSYALGLEGPAVTVDTACSSSLVTVHMAAQALRNGECSLALAGGVTVMATPETFVGFSRQRGLAPDGRCKPFAEAADGTGWGEGAGMLLLERLSDARRNGHRVLAVVRGSAINQDGASNGLTAPNGPSQQRVIRQALASASLTAADVDAVEAHGTGTKLGDPIEAQALLATYGQQRPGGRPLWLGSVKSNLGHTQAAAGVAGIIKMVLALHNEELPRTLHVDAPSTHVDWSAGAVELLTEAQAWPAGERPRRAGVSSFGISGTNAHVIVEEAPAAADATDDTLGPQLPVVPWVLSAKTPEALRAQAIRLRDYALANPALDTTCLAHSLAATRAAFPHRAGVVAAKRADLLAGLTALAEGERLPGTVQAVANSGQLAFLFTGQGSQRVGMGHELYEAFPVFAEAFDEVCAAFGGQLKDVVFSDGDLLNTTEFAQPGLFAIEVALFRLMQSWGVRPDVLAGHSIGELAAAYVAGVWSLEDAALLVAARGRLMQQLPSGGAMAAIQATEAEVRAQLVDGVDIAAVNGPMSVVVSGDEAAVDTLAAHFTSQGRKTKRLTVSHAFHSAHMEPMLAEFGGIAAELTYSEPRIPIVSTLTGKPATVDELSDPAYWVRHVREAVRFADAVKTLEEQGVTTFVELGPDAVLTAMAAETTDAALIPTTRRSHNEPRTTVEALTRLHTHGVTVDWNAFYNGTGSRIVDLPTYAFQHEHYWLADTATGSGDAAGFGQASAEHPLLGAVIELPDSDGVVFTGRLSLSTHPWLADHAVSGTVIVPGAALLDIAIRAADHVGSAAVEELTLQAPLVLAERGAVDLRVQVGEASADGRRTVTVHSRAEGAEDELWTRHADGVLAPEADKPDFEPAAWPPAGAEAVDVTGLYAELSALGLEYGPAFQGLRAAWRDGEAVYAEIALPDGTDTTGFGIHPALLDAALHSIALLDDADDAADGGSTAELPFSWAGASLHASGATALRVRVTRAAGNGPVAIQLADTTGAPVASIGSLTLRALSDAETAGQRHDALFGLDWVQVKQDATATEATEVFHCPAGTSVEEAVTATLEKLHAHLDGDARLLIVTHGAVAALPGEDVTDLGQAAVWGLVRAAQAEHPGRIVILDRDAEPADEATASALPTLDEAELALRDGEYFAPRLVRVAATHREEAAFTSGTVLITGGTGGLGALTARHLVDRHGVRSLLLTSRRGAEAPGAAELAAELEAAGATVTVAACDVADRGALAALLAAHPVTAVVHAAGVVDDATIASLTPERAARVLAPKAGAAHHLHELTAGTALDAFVLFSSAAGVLGGAGQGAYAAANASLDALAAHRHAAGLPAVSLAWGLWAPEAGGMGAELSDADVERMARSGVRPLGAEEGLALLDASLAGTGRALLVPAGLDVRALVRAGGGEVPGLLRSLVRGPVRRAAAAHGGTGGDAGGLAARLAALPASERLRAVLEIVNRQVAAVLGFTEQHTVSSDKPFKEFGFDSLTAVEFRNSLGAETGVRLPATLVFDYPTPQELAAFLLDEVLPTADSGDGTGGAAYEESVRASLLSIPLARLRDSGLLDTLLELAGHKPGDAGPEAPEDGAAGASESIDAMDAESLIEMALADSDF</sequence>
<evidence type="ECO:0000256" key="8">
    <source>
        <dbReference type="ARBA" id="ARBA00023315"/>
    </source>
</evidence>
<dbReference type="Pfam" id="PF02801">
    <property type="entry name" value="Ketoacyl-synt_C"/>
    <property type="match status" value="3"/>
</dbReference>
<feature type="compositionally biased region" description="Low complexity" evidence="10">
    <location>
        <begin position="5106"/>
        <end position="5122"/>
    </location>
</feature>
<feature type="active site" description="Proton donor; for dehydratase activity" evidence="9">
    <location>
        <position position="1107"/>
    </location>
</feature>
<dbReference type="GO" id="GO:0004312">
    <property type="term" value="F:fatty acid synthase activity"/>
    <property type="evidence" value="ECO:0007669"/>
    <property type="project" value="TreeGrafter"/>
</dbReference>
<dbReference type="InterPro" id="IPR036736">
    <property type="entry name" value="ACP-like_sf"/>
</dbReference>
<feature type="domain" description="Ketosynthase family 3 (KS3)" evidence="12">
    <location>
        <begin position="3386"/>
        <end position="3812"/>
    </location>
</feature>
<dbReference type="InterPro" id="IPR050091">
    <property type="entry name" value="PKS_NRPS_Biosynth_Enz"/>
</dbReference>
<dbReference type="CDD" id="cd08956">
    <property type="entry name" value="KR_3_FAS_SDR_x"/>
    <property type="match status" value="3"/>
</dbReference>
<feature type="region of interest" description="C-terminal hotdog fold" evidence="9">
    <location>
        <begin position="2723"/>
        <end position="2860"/>
    </location>
</feature>
<dbReference type="InterPro" id="IPR018201">
    <property type="entry name" value="Ketoacyl_synth_AS"/>
</dbReference>
<evidence type="ECO:0000256" key="6">
    <source>
        <dbReference type="ARBA" id="ARBA00023194"/>
    </source>
</evidence>
<evidence type="ECO:0000256" key="1">
    <source>
        <dbReference type="ARBA" id="ARBA00001957"/>
    </source>
</evidence>
<feature type="region of interest" description="N-terminal hotdog fold" evidence="9">
    <location>
        <begin position="915"/>
        <end position="1034"/>
    </location>
</feature>
<dbReference type="InterPro" id="IPR049552">
    <property type="entry name" value="PKS_DH_N"/>
</dbReference>
<dbReference type="FunFam" id="1.10.1200.10:FF:000007">
    <property type="entry name" value="Probable polyketide synthase pks17"/>
    <property type="match status" value="3"/>
</dbReference>
<dbReference type="SUPFAM" id="SSF53901">
    <property type="entry name" value="Thiolase-like"/>
    <property type="match status" value="3"/>
</dbReference>
<dbReference type="InterPro" id="IPR020807">
    <property type="entry name" value="PKS_DH"/>
</dbReference>
<dbReference type="Pfam" id="PF22953">
    <property type="entry name" value="SpnB_Rossmann"/>
    <property type="match status" value="3"/>
</dbReference>
<feature type="active site" description="Proton donor; for dehydratase activity" evidence="9">
    <location>
        <position position="4466"/>
    </location>
</feature>
<dbReference type="InterPro" id="IPR016039">
    <property type="entry name" value="Thiolase-like"/>
</dbReference>
<organism evidence="14 15">
    <name type="scientific">Streptomyces olivoverticillatus</name>
    <dbReference type="NCBI Taxonomy" id="66427"/>
    <lineage>
        <taxon>Bacteria</taxon>
        <taxon>Bacillati</taxon>
        <taxon>Actinomycetota</taxon>
        <taxon>Actinomycetes</taxon>
        <taxon>Kitasatosporales</taxon>
        <taxon>Streptomycetaceae</taxon>
        <taxon>Streptomyces</taxon>
    </lineage>
</organism>
<dbReference type="InterPro" id="IPR057326">
    <property type="entry name" value="KR_dom"/>
</dbReference>
<feature type="active site" description="Proton acceptor; for dehydratase activity" evidence="9">
    <location>
        <position position="947"/>
    </location>
</feature>
<dbReference type="InterPro" id="IPR049900">
    <property type="entry name" value="PKS_mFAS_DH"/>
</dbReference>
<accession>A0A7W7LMF6</accession>
<feature type="region of interest" description="Disordered" evidence="10">
    <location>
        <begin position="5103"/>
        <end position="5123"/>
    </location>
</feature>
<dbReference type="InterPro" id="IPR016036">
    <property type="entry name" value="Malonyl_transacylase_ACP-bd"/>
</dbReference>
<dbReference type="InterPro" id="IPR036291">
    <property type="entry name" value="NAD(P)-bd_dom_sf"/>
</dbReference>
<dbReference type="SMART" id="SM00822">
    <property type="entry name" value="PKS_KR"/>
    <property type="match status" value="3"/>
</dbReference>
<evidence type="ECO:0000256" key="9">
    <source>
        <dbReference type="PROSITE-ProRule" id="PRU01363"/>
    </source>
</evidence>